<comment type="caution">
    <text evidence="1">The sequence shown here is derived from an EMBL/GenBank/DDBJ whole genome shotgun (WGS) entry which is preliminary data.</text>
</comment>
<sequence>TTTLFFLSYGGGIPSKIFKRSKAALPRAVLWETIPRIAL</sequence>
<evidence type="ECO:0000313" key="1">
    <source>
        <dbReference type="EMBL" id="EDZ69666.1"/>
    </source>
</evidence>
<accession>B5VQX5</accession>
<dbReference type="Proteomes" id="UP000008988">
    <property type="component" value="Unassembled WGS sequence"/>
</dbReference>
<organism evidence="1 2">
    <name type="scientific">Saccharomyces cerevisiae (strain AWRI1631)</name>
    <name type="common">Baker's yeast</name>
    <dbReference type="NCBI Taxonomy" id="545124"/>
    <lineage>
        <taxon>Eukaryota</taxon>
        <taxon>Fungi</taxon>
        <taxon>Dikarya</taxon>
        <taxon>Ascomycota</taxon>
        <taxon>Saccharomycotina</taxon>
        <taxon>Saccharomycetes</taxon>
        <taxon>Saccharomycetales</taxon>
        <taxon>Saccharomycetaceae</taxon>
        <taxon>Saccharomyces</taxon>
    </lineage>
</organism>
<proteinExistence type="predicted"/>
<feature type="non-terminal residue" evidence="1">
    <location>
        <position position="1"/>
    </location>
</feature>
<dbReference type="EMBL" id="ABSV01002016">
    <property type="protein sequence ID" value="EDZ69666.1"/>
    <property type="molecule type" value="Genomic_DNA"/>
</dbReference>
<evidence type="ECO:0000313" key="2">
    <source>
        <dbReference type="Proteomes" id="UP000008988"/>
    </source>
</evidence>
<dbReference type="AlphaFoldDB" id="B5VQX5"/>
<gene>
    <name evidence="1" type="ORF">AWRI1631_142540</name>
</gene>
<name>B5VQX5_YEAS6</name>
<reference evidence="1 2" key="1">
    <citation type="journal article" date="2008" name="FEMS Yeast Res.">
        <title>Comparative genome analysis of a Saccharomyces cerevisiae wine strain.</title>
        <authorList>
            <person name="Borneman A.R."/>
            <person name="Forgan A.H."/>
            <person name="Pretorius I.S."/>
            <person name="Chambers P.J."/>
        </authorList>
    </citation>
    <scope>NUCLEOTIDE SEQUENCE [LARGE SCALE GENOMIC DNA]</scope>
    <source>
        <strain evidence="1 2">AWRI1631</strain>
    </source>
</reference>
<protein>
    <submittedName>
        <fullName evidence="1">Uncharacterized protein</fullName>
    </submittedName>
</protein>